<comment type="caution">
    <text evidence="2">The sequence shown here is derived from an EMBL/GenBank/DDBJ whole genome shotgun (WGS) entry which is preliminary data.</text>
</comment>
<dbReference type="Pfam" id="PF13409">
    <property type="entry name" value="GST_N_2"/>
    <property type="match status" value="1"/>
</dbReference>
<protein>
    <submittedName>
        <fullName evidence="2">Glutathione S-transferase</fullName>
    </submittedName>
</protein>
<name>A0A371BBM3_9BRAD</name>
<reference evidence="3" key="1">
    <citation type="submission" date="2018-08" db="EMBL/GenBank/DDBJ databases">
        <authorList>
            <person name="Kim S.-J."/>
            <person name="Jung G.-Y."/>
        </authorList>
    </citation>
    <scope>NUCLEOTIDE SEQUENCE [LARGE SCALE GENOMIC DNA]</scope>
    <source>
        <strain evidence="3">GY_H</strain>
    </source>
</reference>
<keyword evidence="2" id="KW-0808">Transferase</keyword>
<sequence length="205" mass="23094">MKLFWSSRSPFVRKVMIVAHELGIAERIEHVRTVVHPAKPNAEVMAFHPISKIPALISDDGQAIYDSRVICEYLDDRFGKGALLPASGPGRWQVLTRHSMIDALTETCVMWNGERRKPQELRDEQIVAASAVRVTSGLNALEADIAFFEEEGLTLAHAAAASALAYLDFRLDTFAWRESQPRLSRWFAEFSKRPSFVETAFADVY</sequence>
<dbReference type="CDD" id="cd03049">
    <property type="entry name" value="GST_N_3"/>
    <property type="match status" value="1"/>
</dbReference>
<feature type="domain" description="GST N-terminal" evidence="1">
    <location>
        <begin position="1"/>
        <end position="82"/>
    </location>
</feature>
<dbReference type="GO" id="GO:0016740">
    <property type="term" value="F:transferase activity"/>
    <property type="evidence" value="ECO:0007669"/>
    <property type="project" value="UniProtKB-KW"/>
</dbReference>
<dbReference type="PROSITE" id="PS50404">
    <property type="entry name" value="GST_NTER"/>
    <property type="match status" value="1"/>
</dbReference>
<proteinExistence type="predicted"/>
<dbReference type="Gene3D" id="1.20.1050.10">
    <property type="match status" value="1"/>
</dbReference>
<dbReference type="AlphaFoldDB" id="A0A371BBM3"/>
<evidence type="ECO:0000313" key="2">
    <source>
        <dbReference type="EMBL" id="RDV05009.1"/>
    </source>
</evidence>
<dbReference type="InterPro" id="IPR050983">
    <property type="entry name" value="GST_Omega/HSP26"/>
</dbReference>
<dbReference type="SUPFAM" id="SSF47616">
    <property type="entry name" value="GST C-terminal domain-like"/>
    <property type="match status" value="1"/>
</dbReference>
<dbReference type="Gene3D" id="3.40.30.10">
    <property type="entry name" value="Glutaredoxin"/>
    <property type="match status" value="1"/>
</dbReference>
<dbReference type="PANTHER" id="PTHR43968:SF6">
    <property type="entry name" value="GLUTATHIONE S-TRANSFERASE OMEGA"/>
    <property type="match status" value="1"/>
</dbReference>
<dbReference type="InterPro" id="IPR036282">
    <property type="entry name" value="Glutathione-S-Trfase_C_sf"/>
</dbReference>
<dbReference type="SUPFAM" id="SSF52833">
    <property type="entry name" value="Thioredoxin-like"/>
    <property type="match status" value="1"/>
</dbReference>
<evidence type="ECO:0000313" key="3">
    <source>
        <dbReference type="Proteomes" id="UP000263993"/>
    </source>
</evidence>
<dbReference type="InterPro" id="IPR004045">
    <property type="entry name" value="Glutathione_S-Trfase_N"/>
</dbReference>
<dbReference type="PANTHER" id="PTHR43968">
    <property type="match status" value="1"/>
</dbReference>
<dbReference type="InterPro" id="IPR036249">
    <property type="entry name" value="Thioredoxin-like_sf"/>
</dbReference>
<accession>A0A371BBM3</accession>
<dbReference type="GO" id="GO:0005737">
    <property type="term" value="C:cytoplasm"/>
    <property type="evidence" value="ECO:0007669"/>
    <property type="project" value="TreeGrafter"/>
</dbReference>
<dbReference type="Proteomes" id="UP000263993">
    <property type="component" value="Unassembled WGS sequence"/>
</dbReference>
<gene>
    <name evidence="2" type="ORF">DXH78_10805</name>
</gene>
<dbReference type="RefSeq" id="WP_115517033.1">
    <property type="nucleotide sequence ID" value="NZ_QRGO01000001.1"/>
</dbReference>
<dbReference type="OrthoDB" id="5293590at2"/>
<keyword evidence="3" id="KW-1185">Reference proteome</keyword>
<dbReference type="EMBL" id="QRGO01000001">
    <property type="protein sequence ID" value="RDV05009.1"/>
    <property type="molecule type" value="Genomic_DNA"/>
</dbReference>
<dbReference type="Pfam" id="PF00043">
    <property type="entry name" value="GST_C"/>
    <property type="match status" value="1"/>
</dbReference>
<dbReference type="InterPro" id="IPR004046">
    <property type="entry name" value="GST_C"/>
</dbReference>
<evidence type="ECO:0000259" key="1">
    <source>
        <dbReference type="PROSITE" id="PS50404"/>
    </source>
</evidence>
<organism evidence="2 3">
    <name type="scientific">Undibacter mobilis</name>
    <dbReference type="NCBI Taxonomy" id="2292256"/>
    <lineage>
        <taxon>Bacteria</taxon>
        <taxon>Pseudomonadati</taxon>
        <taxon>Pseudomonadota</taxon>
        <taxon>Alphaproteobacteria</taxon>
        <taxon>Hyphomicrobiales</taxon>
        <taxon>Nitrobacteraceae</taxon>
        <taxon>Undibacter</taxon>
    </lineage>
</organism>